<comment type="cofactor">
    <cofactor evidence="14">
        <name>Zn(2+)</name>
        <dbReference type="ChEBI" id="CHEBI:29105"/>
    </cofactor>
    <text evidence="14">Binds 1 zinc ion.</text>
</comment>
<dbReference type="PROSITE" id="PS00903">
    <property type="entry name" value="CYT_DCMP_DEAMINASES_1"/>
    <property type="match status" value="1"/>
</dbReference>
<comment type="catalytic activity">
    <reaction evidence="12 14">
        <text>5-amino-6-(5-phospho-D-ribitylamino)uracil + NADP(+) = 5-amino-6-(5-phospho-D-ribosylamino)uracil + NADPH + H(+)</text>
        <dbReference type="Rhea" id="RHEA:17845"/>
        <dbReference type="ChEBI" id="CHEBI:15378"/>
        <dbReference type="ChEBI" id="CHEBI:57783"/>
        <dbReference type="ChEBI" id="CHEBI:58349"/>
        <dbReference type="ChEBI" id="CHEBI:58421"/>
        <dbReference type="ChEBI" id="CHEBI:58453"/>
        <dbReference type="EC" id="1.1.1.193"/>
    </reaction>
</comment>
<evidence type="ECO:0000259" key="16">
    <source>
        <dbReference type="PROSITE" id="PS51747"/>
    </source>
</evidence>
<keyword evidence="18" id="KW-1185">Reference proteome</keyword>
<evidence type="ECO:0000256" key="1">
    <source>
        <dbReference type="ARBA" id="ARBA00002151"/>
    </source>
</evidence>
<gene>
    <name evidence="17" type="primary">ribD</name>
    <name evidence="17" type="ORF">GCM10022288_14060</name>
</gene>
<dbReference type="EC" id="3.5.4.26" evidence="14"/>
<keyword evidence="9 14" id="KW-0521">NADP</keyword>
<feature type="domain" description="CMP/dCMP-type deaminase" evidence="16">
    <location>
        <begin position="4"/>
        <end position="125"/>
    </location>
</feature>
<dbReference type="PANTHER" id="PTHR38011:SF7">
    <property type="entry name" value="2,5-DIAMINO-6-RIBOSYLAMINO-4(3H)-PYRIMIDINONE 5'-PHOSPHATE REDUCTASE"/>
    <property type="match status" value="1"/>
</dbReference>
<dbReference type="Proteomes" id="UP001500213">
    <property type="component" value="Unassembled WGS sequence"/>
</dbReference>
<evidence type="ECO:0000256" key="9">
    <source>
        <dbReference type="ARBA" id="ARBA00022857"/>
    </source>
</evidence>
<evidence type="ECO:0000313" key="18">
    <source>
        <dbReference type="Proteomes" id="UP001500213"/>
    </source>
</evidence>
<comment type="pathway">
    <text evidence="2 14">Cofactor biosynthesis; riboflavin biosynthesis; 5-amino-6-(D-ribitylamino)uracil from GTP: step 2/4.</text>
</comment>
<proteinExistence type="inferred from homology"/>
<comment type="similarity">
    <text evidence="4 14">In the N-terminal section; belongs to the cytidine and deoxycytidylate deaminase family.</text>
</comment>
<dbReference type="NCBIfam" id="TIGR00326">
    <property type="entry name" value="eubact_ribD"/>
    <property type="match status" value="1"/>
</dbReference>
<dbReference type="CDD" id="cd01284">
    <property type="entry name" value="Riboflavin_deaminase-reductase"/>
    <property type="match status" value="1"/>
</dbReference>
<dbReference type="InterPro" id="IPR002734">
    <property type="entry name" value="RibDG_C"/>
</dbReference>
<dbReference type="InterPro" id="IPR024072">
    <property type="entry name" value="DHFR-like_dom_sf"/>
</dbReference>
<dbReference type="PANTHER" id="PTHR38011">
    <property type="entry name" value="DIHYDROFOLATE REDUCTASE FAMILY PROTEIN (AFU_ORTHOLOGUE AFUA_8G06820)"/>
    <property type="match status" value="1"/>
</dbReference>
<evidence type="ECO:0000256" key="7">
    <source>
        <dbReference type="ARBA" id="ARBA00022723"/>
    </source>
</evidence>
<dbReference type="SUPFAM" id="SSF53597">
    <property type="entry name" value="Dihydrofolate reductase-like"/>
    <property type="match status" value="1"/>
</dbReference>
<comment type="pathway">
    <text evidence="3 14">Cofactor biosynthesis; riboflavin biosynthesis; 5-amino-6-(D-ribitylamino)uracil from GTP: step 3/4.</text>
</comment>
<dbReference type="EMBL" id="BAABBX010000010">
    <property type="protein sequence ID" value="GAA4188090.1"/>
    <property type="molecule type" value="Genomic_DNA"/>
</dbReference>
<dbReference type="Gene3D" id="3.40.430.10">
    <property type="entry name" value="Dihydrofolate Reductase, subunit A"/>
    <property type="match status" value="2"/>
</dbReference>
<dbReference type="PROSITE" id="PS51747">
    <property type="entry name" value="CYT_DCMP_DEAMINASES_2"/>
    <property type="match status" value="1"/>
</dbReference>
<evidence type="ECO:0000256" key="15">
    <source>
        <dbReference type="SAM" id="MobiDB-lite"/>
    </source>
</evidence>
<keyword evidence="14" id="KW-0378">Hydrolase</keyword>
<keyword evidence="6 14" id="KW-0686">Riboflavin biosynthesis</keyword>
<evidence type="ECO:0000256" key="4">
    <source>
        <dbReference type="ARBA" id="ARBA00005259"/>
    </source>
</evidence>
<evidence type="ECO:0000313" key="17">
    <source>
        <dbReference type="EMBL" id="GAA4188090.1"/>
    </source>
</evidence>
<name>A0ABP8AQG6_9MICO</name>
<dbReference type="InterPro" id="IPR050765">
    <property type="entry name" value="Riboflavin_Biosynth_HTPR"/>
</dbReference>
<accession>A0ABP8AQG6</accession>
<dbReference type="InterPro" id="IPR016193">
    <property type="entry name" value="Cytidine_deaminase-like"/>
</dbReference>
<comment type="function">
    <text evidence="1 14">Converts 2,5-diamino-6-(ribosylamino)-4(3h)-pyrimidinone 5'-phosphate into 5-amino-6-(ribosylamino)-2,4(1h,3h)-pyrimidinedione 5'-phosphate.</text>
</comment>
<evidence type="ECO:0000256" key="14">
    <source>
        <dbReference type="PIRNR" id="PIRNR006769"/>
    </source>
</evidence>
<evidence type="ECO:0000256" key="8">
    <source>
        <dbReference type="ARBA" id="ARBA00022833"/>
    </source>
</evidence>
<dbReference type="SUPFAM" id="SSF53927">
    <property type="entry name" value="Cytidine deaminase-like"/>
    <property type="match status" value="1"/>
</dbReference>
<dbReference type="Pfam" id="PF01872">
    <property type="entry name" value="RibD_C"/>
    <property type="match status" value="1"/>
</dbReference>
<comment type="similarity">
    <text evidence="5 14">In the C-terminal section; belongs to the HTP reductase family.</text>
</comment>
<organism evidence="17 18">
    <name type="scientific">Gryllotalpicola kribbensis</name>
    <dbReference type="NCBI Taxonomy" id="993084"/>
    <lineage>
        <taxon>Bacteria</taxon>
        <taxon>Bacillati</taxon>
        <taxon>Actinomycetota</taxon>
        <taxon>Actinomycetes</taxon>
        <taxon>Micrococcales</taxon>
        <taxon>Microbacteriaceae</taxon>
        <taxon>Gryllotalpicola</taxon>
    </lineage>
</organism>
<evidence type="ECO:0000256" key="13">
    <source>
        <dbReference type="ARBA" id="ARBA00049886"/>
    </source>
</evidence>
<feature type="region of interest" description="Disordered" evidence="15">
    <location>
        <begin position="338"/>
        <end position="373"/>
    </location>
</feature>
<dbReference type="InterPro" id="IPR016192">
    <property type="entry name" value="APOBEC/CMP_deaminase_Zn-bd"/>
</dbReference>
<keyword evidence="10 14" id="KW-0560">Oxidoreductase</keyword>
<dbReference type="Pfam" id="PF00383">
    <property type="entry name" value="dCMP_cyt_deam_1"/>
    <property type="match status" value="1"/>
</dbReference>
<evidence type="ECO:0000256" key="3">
    <source>
        <dbReference type="ARBA" id="ARBA00004910"/>
    </source>
</evidence>
<comment type="catalytic activity">
    <reaction evidence="13 14">
        <text>2,5-diamino-6-hydroxy-4-(5-phosphoribosylamino)-pyrimidine + H2O + H(+) = 5-amino-6-(5-phospho-D-ribosylamino)uracil + NH4(+)</text>
        <dbReference type="Rhea" id="RHEA:21868"/>
        <dbReference type="ChEBI" id="CHEBI:15377"/>
        <dbReference type="ChEBI" id="CHEBI:15378"/>
        <dbReference type="ChEBI" id="CHEBI:28938"/>
        <dbReference type="ChEBI" id="CHEBI:58453"/>
        <dbReference type="ChEBI" id="CHEBI:58614"/>
        <dbReference type="EC" id="3.5.4.26"/>
    </reaction>
</comment>
<evidence type="ECO:0000256" key="2">
    <source>
        <dbReference type="ARBA" id="ARBA00004882"/>
    </source>
</evidence>
<protein>
    <recommendedName>
        <fullName evidence="14">Riboflavin biosynthesis protein RibD</fullName>
    </recommendedName>
    <domain>
        <recommendedName>
            <fullName evidence="14">Diaminohydroxyphosphoribosylaminopyrimidine deaminase</fullName>
            <shortName evidence="14">DRAP deaminase</shortName>
            <ecNumber evidence="14">3.5.4.26</ecNumber>
        </recommendedName>
        <alternativeName>
            <fullName evidence="14">Riboflavin-specific deaminase</fullName>
        </alternativeName>
    </domain>
    <domain>
        <recommendedName>
            <fullName evidence="14">5-amino-6-(5-phosphoribosylamino)uracil reductase</fullName>
            <ecNumber evidence="14">1.1.1.193</ecNumber>
        </recommendedName>
        <alternativeName>
            <fullName evidence="14">HTP reductase</fullName>
        </alternativeName>
    </domain>
</protein>
<keyword evidence="7 14" id="KW-0479">Metal-binding</keyword>
<sequence length="373" mass="38617">MDEQRIEAAMRRALELAALGPAHGINPRVGCVVLSPAGDVIAEGWHRGAGTAHAEVDALSKLAGGRAQGATAVVTLEPCNHTGRTGPCSEALIAAGVARVVYAVADPGERSRGGAERLRAAGVDVAGGVLEDEAEGFLADWLFAVRNNRPRTTLKWASSLDGRTAAADGTSRWITGPTARERVHEQRAAHDAILVGTGTVLADDPSLTARDAHGGLRERQPVPVVLGLRDIPAGAAVLRHPRRPIVLTTRDLSAALHELQQRGIRSLYVEAGPTLASAFVAAGLVDEFAIFLAPTLIGGPRAALTDLGVGSIDEQRRLELGSVERLGDDLLITARPAAAGLHSASPSRPADGTASPSRPADGTASPSRPAEAK</sequence>
<dbReference type="InterPro" id="IPR004794">
    <property type="entry name" value="Eubact_RibD"/>
</dbReference>
<dbReference type="RefSeq" id="WP_344775254.1">
    <property type="nucleotide sequence ID" value="NZ_BAABBX010000010.1"/>
</dbReference>
<comment type="caution">
    <text evidence="17">The sequence shown here is derived from an EMBL/GenBank/DDBJ whole genome shotgun (WGS) entry which is preliminary data.</text>
</comment>
<dbReference type="InterPro" id="IPR002125">
    <property type="entry name" value="CMP_dCMP_dom"/>
</dbReference>
<keyword evidence="11" id="KW-0511">Multifunctional enzyme</keyword>
<evidence type="ECO:0000256" key="12">
    <source>
        <dbReference type="ARBA" id="ARBA00049861"/>
    </source>
</evidence>
<reference evidence="18" key="1">
    <citation type="journal article" date="2019" name="Int. J. Syst. Evol. Microbiol.">
        <title>The Global Catalogue of Microorganisms (GCM) 10K type strain sequencing project: providing services to taxonomists for standard genome sequencing and annotation.</title>
        <authorList>
            <consortium name="The Broad Institute Genomics Platform"/>
            <consortium name="The Broad Institute Genome Sequencing Center for Infectious Disease"/>
            <person name="Wu L."/>
            <person name="Ma J."/>
        </authorList>
    </citation>
    <scope>NUCLEOTIDE SEQUENCE [LARGE SCALE GENOMIC DNA]</scope>
    <source>
        <strain evidence="18">JCM 17593</strain>
    </source>
</reference>
<evidence type="ECO:0000256" key="10">
    <source>
        <dbReference type="ARBA" id="ARBA00023002"/>
    </source>
</evidence>
<evidence type="ECO:0000256" key="11">
    <source>
        <dbReference type="ARBA" id="ARBA00023268"/>
    </source>
</evidence>
<keyword evidence="8 14" id="KW-0862">Zinc</keyword>
<dbReference type="EC" id="1.1.1.193" evidence="14"/>
<evidence type="ECO:0000256" key="5">
    <source>
        <dbReference type="ARBA" id="ARBA00007417"/>
    </source>
</evidence>
<evidence type="ECO:0000256" key="6">
    <source>
        <dbReference type="ARBA" id="ARBA00022619"/>
    </source>
</evidence>
<dbReference type="PIRSF" id="PIRSF006769">
    <property type="entry name" value="RibD"/>
    <property type="match status" value="1"/>
</dbReference>
<dbReference type="Gene3D" id="3.40.140.10">
    <property type="entry name" value="Cytidine Deaminase, domain 2"/>
    <property type="match status" value="1"/>
</dbReference>